<keyword evidence="12" id="KW-1185">Reference proteome</keyword>
<dbReference type="HAMAP" id="MF_00101">
    <property type="entry name" value="AcpS"/>
    <property type="match status" value="1"/>
</dbReference>
<dbReference type="InterPro" id="IPR037143">
    <property type="entry name" value="4-PPantetheinyl_Trfase_dom_sf"/>
</dbReference>
<dbReference type="EMBL" id="CP036401">
    <property type="protein sequence ID" value="QBI00757.1"/>
    <property type="molecule type" value="Genomic_DNA"/>
</dbReference>
<dbReference type="EC" id="2.7.8.7" evidence="8"/>
<evidence type="ECO:0000256" key="1">
    <source>
        <dbReference type="ARBA" id="ARBA00022516"/>
    </source>
</evidence>
<evidence type="ECO:0000256" key="5">
    <source>
        <dbReference type="ARBA" id="ARBA00022842"/>
    </source>
</evidence>
<dbReference type="EMBL" id="BMWV01000002">
    <property type="protein sequence ID" value="GGY30926.1"/>
    <property type="molecule type" value="Genomic_DNA"/>
</dbReference>
<evidence type="ECO:0000313" key="11">
    <source>
        <dbReference type="EMBL" id="QBI00757.1"/>
    </source>
</evidence>
<dbReference type="NCBIfam" id="TIGR00556">
    <property type="entry name" value="pantethn_trn"/>
    <property type="match status" value="1"/>
</dbReference>
<keyword evidence="8" id="KW-0963">Cytoplasm</keyword>
<dbReference type="GO" id="GO:0008897">
    <property type="term" value="F:holo-[acyl-carrier-protein] synthase activity"/>
    <property type="evidence" value="ECO:0007669"/>
    <property type="project" value="UniProtKB-UniRule"/>
</dbReference>
<keyword evidence="2 8" id="KW-0808">Transferase</keyword>
<dbReference type="Proteomes" id="UP000292307">
    <property type="component" value="Chromosome"/>
</dbReference>
<dbReference type="GO" id="GO:0006633">
    <property type="term" value="P:fatty acid biosynthetic process"/>
    <property type="evidence" value="ECO:0007669"/>
    <property type="project" value="UniProtKB-UniRule"/>
</dbReference>
<dbReference type="GO" id="GO:0000287">
    <property type="term" value="F:magnesium ion binding"/>
    <property type="evidence" value="ECO:0007669"/>
    <property type="project" value="UniProtKB-UniRule"/>
</dbReference>
<dbReference type="Pfam" id="PF01648">
    <property type="entry name" value="ACPS"/>
    <property type="match status" value="1"/>
</dbReference>
<evidence type="ECO:0000313" key="12">
    <source>
        <dbReference type="Proteomes" id="UP000292307"/>
    </source>
</evidence>
<keyword evidence="7 8" id="KW-0275">Fatty acid biosynthesis</keyword>
<comment type="subcellular location">
    <subcellularLocation>
        <location evidence="8">Cytoplasm</location>
    </subcellularLocation>
</comment>
<protein>
    <recommendedName>
        <fullName evidence="8">Holo-[acyl-carrier-protein] synthase</fullName>
        <shortName evidence="8">Holo-ACP synthase</shortName>
        <ecNumber evidence="8">2.7.8.7</ecNumber>
    </recommendedName>
    <alternativeName>
        <fullName evidence="8">4'-phosphopantetheinyl transferase AcpS</fullName>
    </alternativeName>
</protein>
<keyword evidence="5 8" id="KW-0460">Magnesium</keyword>
<evidence type="ECO:0000256" key="4">
    <source>
        <dbReference type="ARBA" id="ARBA00022832"/>
    </source>
</evidence>
<dbReference type="InterPro" id="IPR008278">
    <property type="entry name" value="4-PPantetheinyl_Trfase_dom"/>
</dbReference>
<dbReference type="OrthoDB" id="517356at2"/>
<sequence>MIHGIGTDICKVPRIGEALARQGERFARRVLGPDELAVFRARSERNAVRGVRYLATRFAAKEAFSKALGLGLRPPMTWPAAQLLNDALGKPCIVCSGDLKQYMEHNQLAAQVTVSDEEEYAVAFVIVEKLDE</sequence>
<keyword evidence="6 8" id="KW-0443">Lipid metabolism</keyword>
<dbReference type="SUPFAM" id="SSF56214">
    <property type="entry name" value="4'-phosphopantetheinyl transferase"/>
    <property type="match status" value="1"/>
</dbReference>
<accession>A0A411WW87</accession>
<reference evidence="10" key="3">
    <citation type="submission" date="2022-12" db="EMBL/GenBank/DDBJ databases">
        <authorList>
            <person name="Sun Q."/>
            <person name="Kim S."/>
        </authorList>
    </citation>
    <scope>NUCLEOTIDE SEQUENCE</scope>
    <source>
        <strain evidence="10">KCTC 12343</strain>
    </source>
</reference>
<comment type="similarity">
    <text evidence="8">Belongs to the P-Pant transferase superfamily. AcpS family.</text>
</comment>
<reference evidence="11 12" key="2">
    <citation type="submission" date="2019-02" db="EMBL/GenBank/DDBJ databases">
        <title>Draft Genome Sequences of Six Type Strains of the Genus Massilia.</title>
        <authorList>
            <person name="Miess H."/>
            <person name="Frediansyhah A."/>
            <person name="Gross H."/>
        </authorList>
    </citation>
    <scope>NUCLEOTIDE SEQUENCE [LARGE SCALE GENOMIC DNA]</scope>
    <source>
        <strain evidence="11 12">DSM 17472</strain>
    </source>
</reference>
<dbReference type="AlphaFoldDB" id="A0A411WW87"/>
<dbReference type="Gene3D" id="3.90.470.20">
    <property type="entry name" value="4'-phosphopantetheinyl transferase domain"/>
    <property type="match status" value="1"/>
</dbReference>
<keyword evidence="1 8" id="KW-0444">Lipid biosynthesis</keyword>
<name>A0A411WW87_9BURK</name>
<dbReference type="Proteomes" id="UP000628442">
    <property type="component" value="Unassembled WGS sequence"/>
</dbReference>
<feature type="binding site" evidence="8">
    <location>
        <position position="8"/>
    </location>
    <ligand>
        <name>Mg(2+)</name>
        <dbReference type="ChEBI" id="CHEBI:18420"/>
    </ligand>
</feature>
<comment type="catalytic activity">
    <reaction evidence="8">
        <text>apo-[ACP] + CoA = holo-[ACP] + adenosine 3',5'-bisphosphate + H(+)</text>
        <dbReference type="Rhea" id="RHEA:12068"/>
        <dbReference type="Rhea" id="RHEA-COMP:9685"/>
        <dbReference type="Rhea" id="RHEA-COMP:9690"/>
        <dbReference type="ChEBI" id="CHEBI:15378"/>
        <dbReference type="ChEBI" id="CHEBI:29999"/>
        <dbReference type="ChEBI" id="CHEBI:57287"/>
        <dbReference type="ChEBI" id="CHEBI:58343"/>
        <dbReference type="ChEBI" id="CHEBI:64479"/>
        <dbReference type="EC" id="2.7.8.7"/>
    </reaction>
</comment>
<dbReference type="NCBIfam" id="TIGR00516">
    <property type="entry name" value="acpS"/>
    <property type="match status" value="1"/>
</dbReference>
<evidence type="ECO:0000313" key="10">
    <source>
        <dbReference type="EMBL" id="GGY30926.1"/>
    </source>
</evidence>
<keyword evidence="3 8" id="KW-0479">Metal-binding</keyword>
<feature type="binding site" evidence="8">
    <location>
        <position position="62"/>
    </location>
    <ligand>
        <name>Mg(2+)</name>
        <dbReference type="ChEBI" id="CHEBI:18420"/>
    </ligand>
</feature>
<evidence type="ECO:0000256" key="8">
    <source>
        <dbReference type="HAMAP-Rule" id="MF_00101"/>
    </source>
</evidence>
<keyword evidence="4 8" id="KW-0276">Fatty acid metabolism</keyword>
<evidence type="ECO:0000256" key="7">
    <source>
        <dbReference type="ARBA" id="ARBA00023160"/>
    </source>
</evidence>
<evidence type="ECO:0000256" key="2">
    <source>
        <dbReference type="ARBA" id="ARBA00022679"/>
    </source>
</evidence>
<dbReference type="GO" id="GO:0005737">
    <property type="term" value="C:cytoplasm"/>
    <property type="evidence" value="ECO:0007669"/>
    <property type="project" value="UniProtKB-SubCell"/>
</dbReference>
<evidence type="ECO:0000259" key="9">
    <source>
        <dbReference type="Pfam" id="PF01648"/>
    </source>
</evidence>
<gene>
    <name evidence="8 10" type="primary">acpS</name>
    <name evidence="11" type="ORF">EYF70_07745</name>
    <name evidence="10" type="ORF">GCM10007387_10970</name>
</gene>
<dbReference type="InterPro" id="IPR004568">
    <property type="entry name" value="Ppantetheine-prot_Trfase_dom"/>
</dbReference>
<dbReference type="InterPro" id="IPR002582">
    <property type="entry name" value="ACPS"/>
</dbReference>
<comment type="cofactor">
    <cofactor evidence="8">
        <name>Mg(2+)</name>
        <dbReference type="ChEBI" id="CHEBI:18420"/>
    </cofactor>
</comment>
<evidence type="ECO:0000313" key="13">
    <source>
        <dbReference type="Proteomes" id="UP000628442"/>
    </source>
</evidence>
<evidence type="ECO:0000256" key="6">
    <source>
        <dbReference type="ARBA" id="ARBA00023098"/>
    </source>
</evidence>
<organism evidence="10 13">
    <name type="scientific">Pseudoduganella albidiflava</name>
    <dbReference type="NCBI Taxonomy" id="321983"/>
    <lineage>
        <taxon>Bacteria</taxon>
        <taxon>Pseudomonadati</taxon>
        <taxon>Pseudomonadota</taxon>
        <taxon>Betaproteobacteria</taxon>
        <taxon>Burkholderiales</taxon>
        <taxon>Oxalobacteraceae</taxon>
        <taxon>Telluria group</taxon>
        <taxon>Pseudoduganella</taxon>
    </lineage>
</organism>
<evidence type="ECO:0000256" key="3">
    <source>
        <dbReference type="ARBA" id="ARBA00022723"/>
    </source>
</evidence>
<dbReference type="RefSeq" id="WP_131144886.1">
    <property type="nucleotide sequence ID" value="NZ_BMWV01000002.1"/>
</dbReference>
<feature type="domain" description="4'-phosphopantetheinyl transferase" evidence="9">
    <location>
        <begin position="4"/>
        <end position="125"/>
    </location>
</feature>
<proteinExistence type="inferred from homology"/>
<comment type="function">
    <text evidence="8">Transfers the 4'-phosphopantetheine moiety from coenzyme A to a Ser of acyl-carrier-protein.</text>
</comment>
<reference evidence="10" key="1">
    <citation type="journal article" date="2014" name="Int. J. Syst. Evol. Microbiol.">
        <title>Complete genome sequence of Corynebacterium casei LMG S-19264T (=DSM 44701T), isolated from a smear-ripened cheese.</title>
        <authorList>
            <consortium name="US DOE Joint Genome Institute (JGI-PGF)"/>
            <person name="Walter F."/>
            <person name="Albersmeier A."/>
            <person name="Kalinowski J."/>
            <person name="Ruckert C."/>
        </authorList>
    </citation>
    <scope>NUCLEOTIDE SEQUENCE</scope>
    <source>
        <strain evidence="10">KCTC 12343</strain>
    </source>
</reference>